<dbReference type="AlphaFoldDB" id="A0A9W8A885"/>
<dbReference type="EMBL" id="JANBPU010000026">
    <property type="protein sequence ID" value="KAJ1919493.1"/>
    <property type="molecule type" value="Genomic_DNA"/>
</dbReference>
<sequence>MLKYAFPMFLSSDFMMAGKFRNEQGLPFTANLPSEYIVPIDKTWLDTLDFIMPVSDNKDVHGRNLNDTSWEFLRRNLQFRTNTNMPLKNKFILQVPLSSKSTSSDSLNLELTSWLLDFIICDNIAASLRNKICLSSNQFIFSIPSLTYSPVEIVLYSRTRSTWLLTIKAESWLSFAEVTSAMKRRFLDAFGADIDLDWTMHHDEFLRDLQTCTTSWLTEKSCTPSTKSMIKKYLTKCSNLEFLTKMVEISV</sequence>
<comment type="caution">
    <text evidence="1">The sequence shown here is derived from an EMBL/GenBank/DDBJ whole genome shotgun (WGS) entry which is preliminary data.</text>
</comment>
<proteinExistence type="predicted"/>
<dbReference type="Proteomes" id="UP001150538">
    <property type="component" value="Unassembled WGS sequence"/>
</dbReference>
<protein>
    <submittedName>
        <fullName evidence="1">Uncharacterized protein</fullName>
    </submittedName>
</protein>
<gene>
    <name evidence="1" type="ORF">H4219_001964</name>
</gene>
<accession>A0A9W8A885</accession>
<evidence type="ECO:0000313" key="2">
    <source>
        <dbReference type="Proteomes" id="UP001150538"/>
    </source>
</evidence>
<reference evidence="1" key="1">
    <citation type="submission" date="2022-07" db="EMBL/GenBank/DDBJ databases">
        <title>Phylogenomic reconstructions and comparative analyses of Kickxellomycotina fungi.</title>
        <authorList>
            <person name="Reynolds N.K."/>
            <person name="Stajich J.E."/>
            <person name="Barry K."/>
            <person name="Grigoriev I.V."/>
            <person name="Crous P."/>
            <person name="Smith M.E."/>
        </authorList>
    </citation>
    <scope>NUCLEOTIDE SEQUENCE</scope>
    <source>
        <strain evidence="1">NBRC 100468</strain>
    </source>
</reference>
<organism evidence="1 2">
    <name type="scientific">Mycoemilia scoparia</name>
    <dbReference type="NCBI Taxonomy" id="417184"/>
    <lineage>
        <taxon>Eukaryota</taxon>
        <taxon>Fungi</taxon>
        <taxon>Fungi incertae sedis</taxon>
        <taxon>Zoopagomycota</taxon>
        <taxon>Kickxellomycotina</taxon>
        <taxon>Kickxellomycetes</taxon>
        <taxon>Kickxellales</taxon>
        <taxon>Kickxellaceae</taxon>
        <taxon>Mycoemilia</taxon>
    </lineage>
</organism>
<evidence type="ECO:0000313" key="1">
    <source>
        <dbReference type="EMBL" id="KAJ1919493.1"/>
    </source>
</evidence>
<keyword evidence="2" id="KW-1185">Reference proteome</keyword>
<name>A0A9W8A885_9FUNG</name>